<dbReference type="GO" id="GO:0009399">
    <property type="term" value="P:nitrogen fixation"/>
    <property type="evidence" value="ECO:0007669"/>
    <property type="project" value="UniProtKB-UniRule"/>
</dbReference>
<keyword evidence="6" id="KW-1185">Reference proteome</keyword>
<gene>
    <name evidence="4 5" type="primary">nifW</name>
    <name evidence="5" type="ORF">DP114_11145</name>
</gene>
<evidence type="ECO:0000256" key="3">
    <source>
        <dbReference type="ARBA" id="ARBA00023231"/>
    </source>
</evidence>
<evidence type="ECO:0000256" key="1">
    <source>
        <dbReference type="ARBA" id="ARBA00002247"/>
    </source>
</evidence>
<protein>
    <recommendedName>
        <fullName evidence="4">Nitrogenase-stabilizing/protective protein NifW</fullName>
    </recommendedName>
</protein>
<evidence type="ECO:0000256" key="4">
    <source>
        <dbReference type="HAMAP-Rule" id="MF_00529"/>
    </source>
</evidence>
<comment type="similarity">
    <text evidence="2 4">Belongs to the NifW family.</text>
</comment>
<accession>A0A856MFE2</accession>
<name>A0A856MFE2_9CYAN</name>
<evidence type="ECO:0000256" key="2">
    <source>
        <dbReference type="ARBA" id="ARBA00008351"/>
    </source>
</evidence>
<sequence length="105" mass="12756">MTWDYDQFKKLEDAEEYFQFFQLPYDQKFVNVNRLHILKKFSQLIKEIDENYTDLSISDKLNKYREALEQAYQVFLESTPQEQKLFKVFNQKPKNVVTLTEITSD</sequence>
<dbReference type="InterPro" id="IPR004893">
    <property type="entry name" value="NifW"/>
</dbReference>
<reference evidence="5 6" key="1">
    <citation type="submission" date="2018-06" db="EMBL/GenBank/DDBJ databases">
        <title>Comparative genomics of Brasilonema spp. strains.</title>
        <authorList>
            <person name="Alvarenga D.O."/>
            <person name="Fiore M.F."/>
            <person name="Varani A.M."/>
        </authorList>
    </citation>
    <scope>NUCLEOTIDE SEQUENCE [LARGE SCALE GENOMIC DNA]</scope>
    <source>
        <strain evidence="5 6">CENA114</strain>
    </source>
</reference>
<dbReference type="HAMAP" id="MF_00529">
    <property type="entry name" value="NifW"/>
    <property type="match status" value="1"/>
</dbReference>
<dbReference type="AlphaFoldDB" id="A0A856MFE2"/>
<keyword evidence="3 4" id="KW-0535">Nitrogen fixation</keyword>
<dbReference type="NCBIfam" id="NF010702">
    <property type="entry name" value="PRK14102.1"/>
    <property type="match status" value="1"/>
</dbReference>
<dbReference type="Proteomes" id="UP000503129">
    <property type="component" value="Chromosome"/>
</dbReference>
<comment type="function">
    <text evidence="1 4">May protect the nitrogenase Fe-Mo protein from oxidative damage.</text>
</comment>
<comment type="subunit">
    <text evidence="4">Homotrimer; associates with NifD.</text>
</comment>
<organism evidence="5 6">
    <name type="scientific">Brasilonema sennae CENA114</name>
    <dbReference type="NCBI Taxonomy" id="415709"/>
    <lineage>
        <taxon>Bacteria</taxon>
        <taxon>Bacillati</taxon>
        <taxon>Cyanobacteriota</taxon>
        <taxon>Cyanophyceae</taxon>
        <taxon>Nostocales</taxon>
        <taxon>Scytonemataceae</taxon>
        <taxon>Brasilonema</taxon>
        <taxon>Bromeliae group (in: Brasilonema)</taxon>
    </lineage>
</organism>
<evidence type="ECO:0000313" key="6">
    <source>
        <dbReference type="Proteomes" id="UP000503129"/>
    </source>
</evidence>
<dbReference type="PIRSF" id="PIRSF005790">
    <property type="entry name" value="NifW"/>
    <property type="match status" value="1"/>
</dbReference>
<dbReference type="Pfam" id="PF03206">
    <property type="entry name" value="NifW"/>
    <property type="match status" value="1"/>
</dbReference>
<dbReference type="RefSeq" id="WP_171976092.1">
    <property type="nucleotide sequence ID" value="NZ_CAWOXK010000001.1"/>
</dbReference>
<dbReference type="EMBL" id="CP030118">
    <property type="protein sequence ID" value="QDL08381.1"/>
    <property type="molecule type" value="Genomic_DNA"/>
</dbReference>
<dbReference type="KEGG" id="bsen:DP114_11145"/>
<proteinExistence type="inferred from homology"/>
<evidence type="ECO:0000313" key="5">
    <source>
        <dbReference type="EMBL" id="QDL08381.1"/>
    </source>
</evidence>